<dbReference type="NCBIfam" id="TIGR00237">
    <property type="entry name" value="xseA"/>
    <property type="match status" value="1"/>
</dbReference>
<dbReference type="EC" id="3.1.11.6" evidence="5"/>
<evidence type="ECO:0000259" key="7">
    <source>
        <dbReference type="Pfam" id="PF13742"/>
    </source>
</evidence>
<dbReference type="InterPro" id="IPR003753">
    <property type="entry name" value="Exonuc_VII_L"/>
</dbReference>
<keyword evidence="3 5" id="KW-0378">Hydrolase</keyword>
<gene>
    <name evidence="8" type="primary">xseA</name>
    <name evidence="8" type="ORF">L0U88_19280</name>
</gene>
<organism evidence="8 9">
    <name type="scientific">Flavihumibacter fluminis</name>
    <dbReference type="NCBI Taxonomy" id="2909236"/>
    <lineage>
        <taxon>Bacteria</taxon>
        <taxon>Pseudomonadati</taxon>
        <taxon>Bacteroidota</taxon>
        <taxon>Chitinophagia</taxon>
        <taxon>Chitinophagales</taxon>
        <taxon>Chitinophagaceae</taxon>
        <taxon>Flavihumibacter</taxon>
    </lineage>
</organism>
<accession>A0ABS9BNV4</accession>
<keyword evidence="2 5" id="KW-0540">Nuclease</keyword>
<feature type="domain" description="Exonuclease VII large subunit C-terminal" evidence="6">
    <location>
        <begin position="164"/>
        <end position="457"/>
    </location>
</feature>
<evidence type="ECO:0000256" key="2">
    <source>
        <dbReference type="ARBA" id="ARBA00022722"/>
    </source>
</evidence>
<keyword evidence="4 5" id="KW-0269">Exonuclease</keyword>
<keyword evidence="9" id="KW-1185">Reference proteome</keyword>
<evidence type="ECO:0000256" key="4">
    <source>
        <dbReference type="ARBA" id="ARBA00022839"/>
    </source>
</evidence>
<evidence type="ECO:0000259" key="6">
    <source>
        <dbReference type="Pfam" id="PF02601"/>
    </source>
</evidence>
<dbReference type="PANTHER" id="PTHR30008">
    <property type="entry name" value="EXODEOXYRIBONUCLEASE 7 LARGE SUBUNIT"/>
    <property type="match status" value="1"/>
</dbReference>
<evidence type="ECO:0000256" key="5">
    <source>
        <dbReference type="RuleBase" id="RU004355"/>
    </source>
</evidence>
<dbReference type="InterPro" id="IPR020579">
    <property type="entry name" value="Exonuc_VII_lsu_C"/>
</dbReference>
<evidence type="ECO:0000313" key="8">
    <source>
        <dbReference type="EMBL" id="MCF1716793.1"/>
    </source>
</evidence>
<feature type="domain" description="OB-fold nucleic acid binding" evidence="7">
    <location>
        <begin position="6"/>
        <end position="126"/>
    </location>
</feature>
<dbReference type="PANTHER" id="PTHR30008:SF0">
    <property type="entry name" value="EXODEOXYRIBONUCLEASE 7 LARGE SUBUNIT"/>
    <property type="match status" value="1"/>
</dbReference>
<dbReference type="Proteomes" id="UP001200145">
    <property type="component" value="Unassembled WGS sequence"/>
</dbReference>
<proteinExistence type="inferred from homology"/>
<dbReference type="InterPro" id="IPR025824">
    <property type="entry name" value="OB-fold_nuc-bd_dom"/>
</dbReference>
<evidence type="ECO:0000256" key="3">
    <source>
        <dbReference type="ARBA" id="ARBA00022801"/>
    </source>
</evidence>
<name>A0ABS9BNV4_9BACT</name>
<keyword evidence="1" id="KW-0963">Cytoplasm</keyword>
<comment type="caution">
    <text evidence="8">The sequence shown here is derived from an EMBL/GenBank/DDBJ whole genome shotgun (WGS) entry which is preliminary data.</text>
</comment>
<dbReference type="Pfam" id="PF02601">
    <property type="entry name" value="Exonuc_VII_L"/>
    <property type="match status" value="1"/>
</dbReference>
<evidence type="ECO:0000256" key="1">
    <source>
        <dbReference type="ARBA" id="ARBA00022490"/>
    </source>
</evidence>
<dbReference type="EMBL" id="JAKEVY010000006">
    <property type="protein sequence ID" value="MCF1716793.1"/>
    <property type="molecule type" value="Genomic_DNA"/>
</dbReference>
<dbReference type="Pfam" id="PF13742">
    <property type="entry name" value="tRNA_anti_2"/>
    <property type="match status" value="1"/>
</dbReference>
<sequence length="472" mass="53698">MMAPMRLSELNELIRLTLQESFAWQRFWVVAEITNHTYYGHKGFHYFDLVETEEPVAPTTRMPRKSKTANSLTAKIAGVAWREGAIRIRAFEQETGQVFGNELQVLIEVSVDYHPVYGLKLTLLDIDSRFTLGQLEQKKQATIQRLLLECPDFVWEQEGLLQSANKELYLPPVIQRIAVVSSKNAAGYEDFLHSLDTNSFGYKFEIHPFYATVQGEQHALELAATISAIETRALELEQDFDAVILIRGGGAATDLLIFDQFEVAEAIAACPFPVFTGIGHQKNETIADLLAHTAFKTPTKVAEFIIERNRGFETGLFTTLHQVQLLSRQLLAEHFSFLDRVRFSLSYRTQELLNQEKQQIREMNALVRRQPLRLLSNQQLLLQEVKTSLQVNTTGYIRTREKDLAHLLRLFRMSSPEKLLARGFALVVKDGKVQANATDIHPEDKIQILIAGTQLDAAVKHKKEYDGDPFNL</sequence>
<comment type="similarity">
    <text evidence="5">Belongs to the XseA family.</text>
</comment>
<reference evidence="8 9" key="1">
    <citation type="submission" date="2022-01" db="EMBL/GenBank/DDBJ databases">
        <title>Flavihumibacter sp. nov., isolated from sediment of a river.</title>
        <authorList>
            <person name="Liu H."/>
        </authorList>
    </citation>
    <scope>NUCLEOTIDE SEQUENCE [LARGE SCALE GENOMIC DNA]</scope>
    <source>
        <strain evidence="8 9">RY-1</strain>
    </source>
</reference>
<comment type="subcellular location">
    <subcellularLocation>
        <location evidence="5">Cytoplasm</location>
    </subcellularLocation>
</comment>
<comment type="catalytic activity">
    <reaction evidence="5">
        <text>Exonucleolytic cleavage in either 5'- to 3'- or 3'- to 5'-direction to yield nucleoside 5'-phosphates.</text>
        <dbReference type="EC" id="3.1.11.6"/>
    </reaction>
</comment>
<protein>
    <recommendedName>
        <fullName evidence="5">Exodeoxyribonuclease 7 large subunit</fullName>
        <ecNumber evidence="5">3.1.11.6</ecNumber>
    </recommendedName>
</protein>
<dbReference type="GO" id="GO:0008855">
    <property type="term" value="F:exodeoxyribonuclease VII activity"/>
    <property type="evidence" value="ECO:0007669"/>
    <property type="project" value="UniProtKB-EC"/>
</dbReference>
<dbReference type="RefSeq" id="WP_234868267.1">
    <property type="nucleotide sequence ID" value="NZ_JAKEVY010000006.1"/>
</dbReference>
<evidence type="ECO:0000313" key="9">
    <source>
        <dbReference type="Proteomes" id="UP001200145"/>
    </source>
</evidence>